<dbReference type="InterPro" id="IPR001789">
    <property type="entry name" value="Sig_transdc_resp-reg_receiver"/>
</dbReference>
<evidence type="ECO:0000313" key="12">
    <source>
        <dbReference type="EMBL" id="MBP1889112.1"/>
    </source>
</evidence>
<sequence length="225" mass="26207">MKKVLIVEDEENMVSFIQMELKYEGYEVEVANDGRSAVALALEKDFDLILLDLMLPGINGLEVCRRIRKEKDTPIIMLTARDSVMDKVTGLQTGADDYVSKPFAIEELLARMEVIFRRSDKAIKKEKLKFKDIELDIEGRIVKKDGEIIELTNTEFQLLLTFMRNKNRVLTREILLDNVWGYNSEAETNIVDVYVRYIRNKLDKNEKEKYIQTVRGVGYVMRDEN</sequence>
<evidence type="ECO:0000256" key="2">
    <source>
        <dbReference type="ARBA" id="ARBA00022553"/>
    </source>
</evidence>
<dbReference type="InterPro" id="IPR016032">
    <property type="entry name" value="Sig_transdc_resp-reg_C-effctor"/>
</dbReference>
<keyword evidence="6" id="KW-0804">Transcription</keyword>
<dbReference type="PROSITE" id="PS50110">
    <property type="entry name" value="RESPONSE_REGULATORY"/>
    <property type="match status" value="1"/>
</dbReference>
<evidence type="ECO:0000256" key="7">
    <source>
        <dbReference type="ARBA" id="ARBA00024867"/>
    </source>
</evidence>
<gene>
    <name evidence="12" type="ORF">J2Z53_000693</name>
</gene>
<dbReference type="SMART" id="SM00448">
    <property type="entry name" value="REC"/>
    <property type="match status" value="1"/>
</dbReference>
<dbReference type="SUPFAM" id="SSF52172">
    <property type="entry name" value="CheY-like"/>
    <property type="match status" value="1"/>
</dbReference>
<name>A0ABS4EZ42_9CLOT</name>
<accession>A0ABS4EZ42</accession>
<evidence type="ECO:0000256" key="9">
    <source>
        <dbReference type="PROSITE-ProRule" id="PRU01091"/>
    </source>
</evidence>
<dbReference type="SMART" id="SM00862">
    <property type="entry name" value="Trans_reg_C"/>
    <property type="match status" value="1"/>
</dbReference>
<dbReference type="Gene3D" id="6.10.250.690">
    <property type="match status" value="1"/>
</dbReference>
<dbReference type="SUPFAM" id="SSF46894">
    <property type="entry name" value="C-terminal effector domain of the bipartite response regulators"/>
    <property type="match status" value="1"/>
</dbReference>
<keyword evidence="2 8" id="KW-0597">Phosphoprotein</keyword>
<dbReference type="InterPro" id="IPR011006">
    <property type="entry name" value="CheY-like_superfamily"/>
</dbReference>
<evidence type="ECO:0000259" key="10">
    <source>
        <dbReference type="PROSITE" id="PS50110"/>
    </source>
</evidence>
<keyword evidence="4" id="KW-0805">Transcription regulation</keyword>
<evidence type="ECO:0000256" key="8">
    <source>
        <dbReference type="PROSITE-ProRule" id="PRU00169"/>
    </source>
</evidence>
<dbReference type="Gene3D" id="3.40.50.2300">
    <property type="match status" value="1"/>
</dbReference>
<feature type="DNA-binding region" description="OmpR/PhoB-type" evidence="9">
    <location>
        <begin position="125"/>
        <end position="223"/>
    </location>
</feature>
<dbReference type="Pfam" id="PF00486">
    <property type="entry name" value="Trans_reg_C"/>
    <property type="match status" value="1"/>
</dbReference>
<dbReference type="Pfam" id="PF00072">
    <property type="entry name" value="Response_reg"/>
    <property type="match status" value="1"/>
</dbReference>
<protein>
    <recommendedName>
        <fullName evidence="1">Stage 0 sporulation protein A homolog</fullName>
    </recommendedName>
</protein>
<comment type="function">
    <text evidence="7">May play the central regulatory role in sporulation. It may be an element of the effector pathway responsible for the activation of sporulation genes in response to nutritional stress. Spo0A may act in concert with spo0H (a sigma factor) to control the expression of some genes that are critical to the sporulation process.</text>
</comment>
<evidence type="ECO:0000256" key="1">
    <source>
        <dbReference type="ARBA" id="ARBA00018672"/>
    </source>
</evidence>
<feature type="domain" description="OmpR/PhoB-type" evidence="11">
    <location>
        <begin position="125"/>
        <end position="223"/>
    </location>
</feature>
<evidence type="ECO:0000256" key="3">
    <source>
        <dbReference type="ARBA" id="ARBA00023012"/>
    </source>
</evidence>
<dbReference type="Proteomes" id="UP000783390">
    <property type="component" value="Unassembled WGS sequence"/>
</dbReference>
<dbReference type="CDD" id="cd17574">
    <property type="entry name" value="REC_OmpR"/>
    <property type="match status" value="1"/>
</dbReference>
<organism evidence="12 13">
    <name type="scientific">Clostridium moniliforme</name>
    <dbReference type="NCBI Taxonomy" id="39489"/>
    <lineage>
        <taxon>Bacteria</taxon>
        <taxon>Bacillati</taxon>
        <taxon>Bacillota</taxon>
        <taxon>Clostridia</taxon>
        <taxon>Eubacteriales</taxon>
        <taxon>Clostridiaceae</taxon>
        <taxon>Clostridium</taxon>
    </lineage>
</organism>
<evidence type="ECO:0000313" key="13">
    <source>
        <dbReference type="Proteomes" id="UP000783390"/>
    </source>
</evidence>
<evidence type="ECO:0000259" key="11">
    <source>
        <dbReference type="PROSITE" id="PS51755"/>
    </source>
</evidence>
<evidence type="ECO:0000256" key="6">
    <source>
        <dbReference type="ARBA" id="ARBA00023163"/>
    </source>
</evidence>
<feature type="modified residue" description="4-aspartylphosphate" evidence="8">
    <location>
        <position position="52"/>
    </location>
</feature>
<proteinExistence type="predicted"/>
<dbReference type="CDD" id="cd00383">
    <property type="entry name" value="trans_reg_C"/>
    <property type="match status" value="1"/>
</dbReference>
<dbReference type="InterPro" id="IPR036388">
    <property type="entry name" value="WH-like_DNA-bd_sf"/>
</dbReference>
<feature type="domain" description="Response regulatory" evidence="10">
    <location>
        <begin position="3"/>
        <end position="116"/>
    </location>
</feature>
<keyword evidence="5 9" id="KW-0238">DNA-binding</keyword>
<dbReference type="GO" id="GO:0003677">
    <property type="term" value="F:DNA binding"/>
    <property type="evidence" value="ECO:0007669"/>
    <property type="project" value="UniProtKB-KW"/>
</dbReference>
<dbReference type="EMBL" id="JAGGJZ010000002">
    <property type="protein sequence ID" value="MBP1889112.1"/>
    <property type="molecule type" value="Genomic_DNA"/>
</dbReference>
<dbReference type="PANTHER" id="PTHR48111">
    <property type="entry name" value="REGULATOR OF RPOS"/>
    <property type="match status" value="1"/>
</dbReference>
<keyword evidence="3" id="KW-0902">Two-component regulatory system</keyword>
<reference evidence="12 13" key="1">
    <citation type="submission" date="2021-03" db="EMBL/GenBank/DDBJ databases">
        <title>Genomic Encyclopedia of Type Strains, Phase IV (KMG-IV): sequencing the most valuable type-strain genomes for metagenomic binning, comparative biology and taxonomic classification.</title>
        <authorList>
            <person name="Goeker M."/>
        </authorList>
    </citation>
    <scope>NUCLEOTIDE SEQUENCE [LARGE SCALE GENOMIC DNA]</scope>
    <source>
        <strain evidence="12 13">DSM 3984</strain>
    </source>
</reference>
<dbReference type="InterPro" id="IPR001867">
    <property type="entry name" value="OmpR/PhoB-type_DNA-bd"/>
</dbReference>
<dbReference type="RefSeq" id="WP_209795836.1">
    <property type="nucleotide sequence ID" value="NZ_JAGGJZ010000002.1"/>
</dbReference>
<dbReference type="PROSITE" id="PS51755">
    <property type="entry name" value="OMPR_PHOB"/>
    <property type="match status" value="1"/>
</dbReference>
<dbReference type="Gene3D" id="1.10.10.10">
    <property type="entry name" value="Winged helix-like DNA-binding domain superfamily/Winged helix DNA-binding domain"/>
    <property type="match status" value="1"/>
</dbReference>
<keyword evidence="13" id="KW-1185">Reference proteome</keyword>
<evidence type="ECO:0000256" key="4">
    <source>
        <dbReference type="ARBA" id="ARBA00023015"/>
    </source>
</evidence>
<dbReference type="InterPro" id="IPR039420">
    <property type="entry name" value="WalR-like"/>
</dbReference>
<dbReference type="PANTHER" id="PTHR48111:SF22">
    <property type="entry name" value="REGULATOR OF RPOS"/>
    <property type="match status" value="1"/>
</dbReference>
<comment type="caution">
    <text evidence="12">The sequence shown here is derived from an EMBL/GenBank/DDBJ whole genome shotgun (WGS) entry which is preliminary data.</text>
</comment>
<evidence type="ECO:0000256" key="5">
    <source>
        <dbReference type="ARBA" id="ARBA00023125"/>
    </source>
</evidence>